<evidence type="ECO:0000256" key="2">
    <source>
        <dbReference type="SAM" id="Phobius"/>
    </source>
</evidence>
<keyword evidence="2" id="KW-0812">Transmembrane</keyword>
<keyword evidence="2" id="KW-0472">Membrane</keyword>
<evidence type="ECO:0000256" key="1">
    <source>
        <dbReference type="SAM" id="MobiDB-lite"/>
    </source>
</evidence>
<dbReference type="Proteomes" id="UP000615455">
    <property type="component" value="Unassembled WGS sequence"/>
</dbReference>
<accession>A0ABQ2BSN1</accession>
<keyword evidence="2" id="KW-1133">Transmembrane helix</keyword>
<reference evidence="4" key="1">
    <citation type="journal article" date="2019" name="Int. J. Syst. Evol. Microbiol.">
        <title>The Global Catalogue of Microorganisms (GCM) 10K type strain sequencing project: providing services to taxonomists for standard genome sequencing and annotation.</title>
        <authorList>
            <consortium name="The Broad Institute Genomics Platform"/>
            <consortium name="The Broad Institute Genome Sequencing Center for Infectious Disease"/>
            <person name="Wu L."/>
            <person name="Ma J."/>
        </authorList>
    </citation>
    <scope>NUCLEOTIDE SEQUENCE [LARGE SCALE GENOMIC DNA]</scope>
    <source>
        <strain evidence="4">CGMCC 1.15043</strain>
    </source>
</reference>
<comment type="caution">
    <text evidence="3">The sequence shown here is derived from an EMBL/GenBank/DDBJ whole genome shotgun (WGS) entry which is preliminary data.</text>
</comment>
<feature type="region of interest" description="Disordered" evidence="1">
    <location>
        <begin position="68"/>
        <end position="89"/>
    </location>
</feature>
<name>A0ABQ2BSN1_9BACL</name>
<evidence type="ECO:0000313" key="3">
    <source>
        <dbReference type="EMBL" id="GGI45270.1"/>
    </source>
</evidence>
<evidence type="ECO:0008006" key="5">
    <source>
        <dbReference type="Google" id="ProtNLM"/>
    </source>
</evidence>
<evidence type="ECO:0000313" key="4">
    <source>
        <dbReference type="Proteomes" id="UP000615455"/>
    </source>
</evidence>
<gene>
    <name evidence="3" type="ORF">GCM10008018_11240</name>
</gene>
<dbReference type="NCBIfam" id="NF033684">
    <property type="entry name" value="suffix_2_RND"/>
    <property type="match status" value="1"/>
</dbReference>
<protein>
    <recommendedName>
        <fullName evidence="5">Transporter suffix domain-containing protein</fullName>
    </recommendedName>
</protein>
<feature type="transmembrane region" description="Helical" evidence="2">
    <location>
        <begin position="35"/>
        <end position="55"/>
    </location>
</feature>
<dbReference type="RefSeq" id="WP_189008831.1">
    <property type="nucleotide sequence ID" value="NZ_BMHE01000004.1"/>
</dbReference>
<feature type="compositionally biased region" description="Basic and acidic residues" evidence="1">
    <location>
        <begin position="74"/>
        <end position="89"/>
    </location>
</feature>
<dbReference type="EMBL" id="BMHE01000004">
    <property type="protein sequence ID" value="GGI45270.1"/>
    <property type="molecule type" value="Genomic_DNA"/>
</dbReference>
<keyword evidence="4" id="KW-1185">Reference proteome</keyword>
<organism evidence="3 4">
    <name type="scientific">Paenibacillus marchantiophytorum</name>
    <dbReference type="NCBI Taxonomy" id="1619310"/>
    <lineage>
        <taxon>Bacteria</taxon>
        <taxon>Bacillati</taxon>
        <taxon>Bacillota</taxon>
        <taxon>Bacilli</taxon>
        <taxon>Bacillales</taxon>
        <taxon>Paenibacillaceae</taxon>
        <taxon>Paenibacillus</taxon>
    </lineage>
</organism>
<sequence>MKKLGIALLIASALAFLSAFTIPFLVHSGTKMTGWIAGLLVCSEVMFWTGGLILGKEVARKYRRYLNPKNWGSKPKEMNKDNEQTRDRH</sequence>
<dbReference type="InterPro" id="IPR047961">
    <property type="entry name" value="Transp_suffix-like"/>
</dbReference>
<proteinExistence type="predicted"/>